<dbReference type="InParanoid" id="A0A2T2ZZ35"/>
<gene>
    <name evidence="1" type="ORF">BD289DRAFT_374836</name>
</gene>
<dbReference type="STRING" id="2025994.A0A2T2ZZ35"/>
<dbReference type="AlphaFoldDB" id="A0A2T2ZZ35"/>
<evidence type="ECO:0000313" key="1">
    <source>
        <dbReference type="EMBL" id="PSR79954.1"/>
    </source>
</evidence>
<sequence>MAAAGVAVDCAYLSTHLGVPETTLTTVASQPTADLVTAVLQAVLAKAHEFDALYADKLQVDIELENAVRSSEARCQSFKATADKALKDVEEVRKKLQAEGEFPKSSLAHETAW</sequence>
<name>A0A2T2ZZ35_9PEZI</name>
<organism evidence="1 2">
    <name type="scientific">Coniella lustricola</name>
    <dbReference type="NCBI Taxonomy" id="2025994"/>
    <lineage>
        <taxon>Eukaryota</taxon>
        <taxon>Fungi</taxon>
        <taxon>Dikarya</taxon>
        <taxon>Ascomycota</taxon>
        <taxon>Pezizomycotina</taxon>
        <taxon>Sordariomycetes</taxon>
        <taxon>Sordariomycetidae</taxon>
        <taxon>Diaporthales</taxon>
        <taxon>Schizoparmaceae</taxon>
        <taxon>Coniella</taxon>
    </lineage>
</organism>
<keyword evidence="2" id="KW-1185">Reference proteome</keyword>
<proteinExistence type="predicted"/>
<protein>
    <submittedName>
        <fullName evidence="1">Uncharacterized protein</fullName>
    </submittedName>
</protein>
<dbReference type="EMBL" id="KZ678549">
    <property type="protein sequence ID" value="PSR79954.1"/>
    <property type="molecule type" value="Genomic_DNA"/>
</dbReference>
<accession>A0A2T2ZZ35</accession>
<reference evidence="1 2" key="1">
    <citation type="journal article" date="2018" name="Mycol. Prog.">
        <title>Coniella lustricola, a new species from submerged detritus.</title>
        <authorList>
            <person name="Raudabaugh D.B."/>
            <person name="Iturriaga T."/>
            <person name="Carver A."/>
            <person name="Mondo S."/>
            <person name="Pangilinan J."/>
            <person name="Lipzen A."/>
            <person name="He G."/>
            <person name="Amirebrahimi M."/>
            <person name="Grigoriev I.V."/>
            <person name="Miller A.N."/>
        </authorList>
    </citation>
    <scope>NUCLEOTIDE SEQUENCE [LARGE SCALE GENOMIC DNA]</scope>
    <source>
        <strain evidence="1 2">B22-T-1</strain>
    </source>
</reference>
<dbReference type="OrthoDB" id="343070at2759"/>
<evidence type="ECO:0000313" key="2">
    <source>
        <dbReference type="Proteomes" id="UP000241462"/>
    </source>
</evidence>
<dbReference type="Proteomes" id="UP000241462">
    <property type="component" value="Unassembled WGS sequence"/>
</dbReference>